<keyword evidence="4" id="KW-1185">Reference proteome</keyword>
<feature type="region of interest" description="Disordered" evidence="1">
    <location>
        <begin position="1"/>
        <end position="39"/>
    </location>
</feature>
<reference evidence="2 4" key="1">
    <citation type="submission" date="2013-02" db="EMBL/GenBank/DDBJ databases">
        <title>The Genome Sequence of Acinetobacter gerneri CIP 107464.</title>
        <authorList>
            <consortium name="The Broad Institute Genome Sequencing Platform"/>
            <consortium name="The Broad Institute Genome Sequencing Center for Infectious Disease"/>
            <person name="Cerqueira G."/>
            <person name="Feldgarden M."/>
            <person name="Courvalin P."/>
            <person name="Perichon B."/>
            <person name="Grillot-Courvalin C."/>
            <person name="Clermont D."/>
            <person name="Rocha E."/>
            <person name="Yoon E.-J."/>
            <person name="Nemec A."/>
            <person name="Walker B."/>
            <person name="Young S.K."/>
            <person name="Zeng Q."/>
            <person name="Gargeya S."/>
            <person name="Fitzgerald M."/>
            <person name="Haas B."/>
            <person name="Abouelleil A."/>
            <person name="Alvarado L."/>
            <person name="Arachchi H.M."/>
            <person name="Berlin A.M."/>
            <person name="Chapman S.B."/>
            <person name="Dewar J."/>
            <person name="Goldberg J."/>
            <person name="Griggs A."/>
            <person name="Gujja S."/>
            <person name="Hansen M."/>
            <person name="Howarth C."/>
            <person name="Imamovic A."/>
            <person name="Larimer J."/>
            <person name="McCowan C."/>
            <person name="Murphy C."/>
            <person name="Neiman D."/>
            <person name="Pearson M."/>
            <person name="Priest M."/>
            <person name="Roberts A."/>
            <person name="Saif S."/>
            <person name="Shea T."/>
            <person name="Sisk P."/>
            <person name="Sykes S."/>
            <person name="Wortman J."/>
            <person name="Nusbaum C."/>
            <person name="Birren B."/>
        </authorList>
    </citation>
    <scope>NUCLEOTIDE SEQUENCE [LARGE SCALE GENOMIC DNA]</scope>
    <source>
        <strain evidence="2 4">CIP 107464</strain>
    </source>
</reference>
<dbReference type="EMBL" id="APPN01000057">
    <property type="protein sequence ID" value="ENV34404.1"/>
    <property type="molecule type" value="Genomic_DNA"/>
</dbReference>
<proteinExistence type="predicted"/>
<evidence type="ECO:0000313" key="4">
    <source>
        <dbReference type="Proteomes" id="UP000013117"/>
    </source>
</evidence>
<evidence type="ECO:0008006" key="5">
    <source>
        <dbReference type="Google" id="ProtNLM"/>
    </source>
</evidence>
<feature type="compositionally biased region" description="Polar residues" evidence="1">
    <location>
        <begin position="25"/>
        <end position="39"/>
    </location>
</feature>
<evidence type="ECO:0000313" key="3">
    <source>
        <dbReference type="EMBL" id="ENV35434.1"/>
    </source>
</evidence>
<evidence type="ECO:0000313" key="2">
    <source>
        <dbReference type="EMBL" id="ENV34404.1"/>
    </source>
</evidence>
<gene>
    <name evidence="3" type="ORF">F960_00333</name>
    <name evidence="2" type="ORF">F960_01397</name>
</gene>
<dbReference type="PATRIC" id="fig|1120926.3.peg.1338"/>
<name>N8ZKY1_9GAMM</name>
<dbReference type="Proteomes" id="UP000013117">
    <property type="component" value="Unassembled WGS sequence"/>
</dbReference>
<evidence type="ECO:0000256" key="1">
    <source>
        <dbReference type="SAM" id="MobiDB-lite"/>
    </source>
</evidence>
<accession>N8ZKY1</accession>
<protein>
    <recommendedName>
        <fullName evidence="5">Filamentous hemagglutinin</fullName>
    </recommendedName>
</protein>
<dbReference type="STRING" id="202952.GCA_000747725_00352"/>
<sequence length="680" mass="73764">SESNRGFNILTNIGTPIKGQDENSSKFPSGSTTVGLQSTGNETEQLTKATMGQGTVTNATDGTNRDINQNQEITRDQVTGMLDGSVTVDHRLLTESGRAEIIQEQKNLPQNGKIIAGSTATGGLILGSGIVGLFDENGTVKDATTLTQNNVNAAYNSDLAANLQLIQEGKSTNVVDNQDILNKYSQGLIDETSVGNTQINLVQDLLNKDDYRVNATTNITNKLDTYLDVNAQNKSVNLITHEASHQAGFSENSADALAWLGETAFNINSWVNSTNINDTKHNIQNIPKPIISGVNDSQAQQDLLAKNASQIAVQQAVGDDFKDRQPTRQRDEKIDDVFHKNVATHSAVIFKDDKVSNGSIIANDLKIAGKCSTDTQCKQIALGLTKSDGKTYFIVSNKDKDQGVNGLRLQAETLMAQLGGDFKALAGSNKDLQLQIRDLLVKGQNQPAVDISDLYNIAEGLAYVRMYKDAGVIPSSSIGSAIKDAFNYSKAAKLDNAVNSNTTAYPQDFAIDDLKVPGRQIDTALNIGSTVMTVADLAYIGKYGLTAFNTMKATKVAQNAEKAAARIENNVYRDGETSADWTSAKKVSNNINLAGHWQKHKDEFPTLLSQNDYYRFAQDFVNNPPTGTLVKVRKNGDSVLYQPSTNTFAVKTKDGLPRTIFKPNPKEHGYSSNLEYFNAQ</sequence>
<comment type="caution">
    <text evidence="2">The sequence shown here is derived from an EMBL/GenBank/DDBJ whole genome shotgun (WGS) entry which is preliminary data.</text>
</comment>
<dbReference type="HOGENOM" id="CLU_404686_0_0_6"/>
<dbReference type="eggNOG" id="COG5529">
    <property type="taxonomic scope" value="Bacteria"/>
</dbReference>
<feature type="compositionally biased region" description="Polar residues" evidence="1">
    <location>
        <begin position="1"/>
        <end position="14"/>
    </location>
</feature>
<organism evidence="2 4">
    <name type="scientific">Acinetobacter gerneri DSM 14967 = CIP 107464 = MTCC 9824</name>
    <dbReference type="NCBI Taxonomy" id="1120926"/>
    <lineage>
        <taxon>Bacteria</taxon>
        <taxon>Pseudomonadati</taxon>
        <taxon>Pseudomonadota</taxon>
        <taxon>Gammaproteobacteria</taxon>
        <taxon>Moraxellales</taxon>
        <taxon>Moraxellaceae</taxon>
        <taxon>Acinetobacter</taxon>
    </lineage>
</organism>
<dbReference type="EMBL" id="APPN01000037">
    <property type="protein sequence ID" value="ENV35434.1"/>
    <property type="molecule type" value="Genomic_DNA"/>
</dbReference>
<feature type="non-terminal residue" evidence="2">
    <location>
        <position position="1"/>
    </location>
</feature>
<dbReference type="AlphaFoldDB" id="N8ZKY1"/>